<dbReference type="EMBL" id="LR797533">
    <property type="protein sequence ID" value="CAB4222974.1"/>
    <property type="molecule type" value="Genomic_DNA"/>
</dbReference>
<gene>
    <name evidence="3" type="ORF">UFOVP1223_8</name>
    <name evidence="4" type="ORF">UFOVP1669_5</name>
    <name evidence="2" type="ORF">UFOVP494_19</name>
</gene>
<keyword evidence="1" id="KW-0812">Transmembrane</keyword>
<name>A0A6J5MK37_9CAUD</name>
<keyword evidence="1" id="KW-1133">Transmembrane helix</keyword>
<dbReference type="EMBL" id="LR796464">
    <property type="protein sequence ID" value="CAB4146411.1"/>
    <property type="molecule type" value="Genomic_DNA"/>
</dbReference>
<evidence type="ECO:0000313" key="3">
    <source>
        <dbReference type="EMBL" id="CAB4191097.1"/>
    </source>
</evidence>
<protein>
    <submittedName>
        <fullName evidence="2">Uncharacterized protein</fullName>
    </submittedName>
</protein>
<dbReference type="EMBL" id="LR797164">
    <property type="protein sequence ID" value="CAB4191097.1"/>
    <property type="molecule type" value="Genomic_DNA"/>
</dbReference>
<feature type="transmembrane region" description="Helical" evidence="1">
    <location>
        <begin position="12"/>
        <end position="36"/>
    </location>
</feature>
<keyword evidence="1" id="KW-0472">Membrane</keyword>
<proteinExistence type="predicted"/>
<organism evidence="2">
    <name type="scientific">uncultured Caudovirales phage</name>
    <dbReference type="NCBI Taxonomy" id="2100421"/>
    <lineage>
        <taxon>Viruses</taxon>
        <taxon>Duplodnaviria</taxon>
        <taxon>Heunggongvirae</taxon>
        <taxon>Uroviricota</taxon>
        <taxon>Caudoviricetes</taxon>
        <taxon>Peduoviridae</taxon>
        <taxon>Maltschvirus</taxon>
        <taxon>Maltschvirus maltsch</taxon>
    </lineage>
</organism>
<reference evidence="2" key="1">
    <citation type="submission" date="2020-04" db="EMBL/GenBank/DDBJ databases">
        <authorList>
            <person name="Chiriac C."/>
            <person name="Salcher M."/>
            <person name="Ghai R."/>
            <person name="Kavagutti S V."/>
        </authorList>
    </citation>
    <scope>NUCLEOTIDE SEQUENCE</scope>
</reference>
<accession>A0A6J5MK37</accession>
<evidence type="ECO:0000313" key="4">
    <source>
        <dbReference type="EMBL" id="CAB4222974.1"/>
    </source>
</evidence>
<evidence type="ECO:0000313" key="2">
    <source>
        <dbReference type="EMBL" id="CAB4146411.1"/>
    </source>
</evidence>
<feature type="transmembrane region" description="Helical" evidence="1">
    <location>
        <begin position="56"/>
        <end position="76"/>
    </location>
</feature>
<sequence length="84" mass="9134">MKKYTNSEIKARLVLMVGVALSLTFIMSVGMILYSLTFVVQPLEVSPNDQNGWDTLSSIMLVLAGALTGLLAANNLKDKEKSDD</sequence>
<evidence type="ECO:0000256" key="1">
    <source>
        <dbReference type="SAM" id="Phobius"/>
    </source>
</evidence>